<proteinExistence type="predicted"/>
<sequence>MGRAGAPASEQARLLLKQASLAARSGVLARGEAGGKFPGEPACRPGGVLFHNSTREQRSHWAQRQGERTVSRAAPPIAAVTAYYTVISVIGITAYPPAGGWPGTRRPQAHSPATLAPEPALALPLRANLTASLAVDLSSATASRRSQRHRSPAGPPRPRIDSPAGVVELTVARCPLDQPTCDNLSPSDNPASPSNPPHGSE</sequence>
<gene>
    <name evidence="2" type="ORF">T310_3524</name>
</gene>
<feature type="compositionally biased region" description="Low complexity" evidence="1">
    <location>
        <begin position="183"/>
        <end position="192"/>
    </location>
</feature>
<dbReference type="AlphaFoldDB" id="A0A0F4YWG9"/>
<evidence type="ECO:0000256" key="1">
    <source>
        <dbReference type="SAM" id="MobiDB-lite"/>
    </source>
</evidence>
<protein>
    <submittedName>
        <fullName evidence="2">Uncharacterized protein</fullName>
    </submittedName>
</protein>
<feature type="region of interest" description="Disordered" evidence="1">
    <location>
        <begin position="138"/>
        <end position="201"/>
    </location>
</feature>
<dbReference type="GeneID" id="25315873"/>
<name>A0A0F4YWG9_RASE3</name>
<keyword evidence="3" id="KW-1185">Reference proteome</keyword>
<evidence type="ECO:0000313" key="3">
    <source>
        <dbReference type="Proteomes" id="UP000053958"/>
    </source>
</evidence>
<organism evidence="2 3">
    <name type="scientific">Rasamsonia emersonii (strain ATCC 16479 / CBS 393.64 / IMI 116815)</name>
    <dbReference type="NCBI Taxonomy" id="1408163"/>
    <lineage>
        <taxon>Eukaryota</taxon>
        <taxon>Fungi</taxon>
        <taxon>Dikarya</taxon>
        <taxon>Ascomycota</taxon>
        <taxon>Pezizomycotina</taxon>
        <taxon>Eurotiomycetes</taxon>
        <taxon>Eurotiomycetidae</taxon>
        <taxon>Eurotiales</taxon>
        <taxon>Trichocomaceae</taxon>
        <taxon>Rasamsonia</taxon>
    </lineage>
</organism>
<accession>A0A0F4YWG9</accession>
<dbReference type="RefSeq" id="XP_013329057.1">
    <property type="nucleotide sequence ID" value="XM_013473603.1"/>
</dbReference>
<evidence type="ECO:0000313" key="2">
    <source>
        <dbReference type="EMBL" id="KKA22445.1"/>
    </source>
</evidence>
<reference evidence="2 3" key="1">
    <citation type="submission" date="2015-04" db="EMBL/GenBank/DDBJ databases">
        <authorList>
            <person name="Heijne W.H."/>
            <person name="Fedorova N.D."/>
            <person name="Nierman W.C."/>
            <person name="Vollebregt A.W."/>
            <person name="Zhao Z."/>
            <person name="Wu L."/>
            <person name="Kumar M."/>
            <person name="Stam H."/>
            <person name="van den Berg M.A."/>
            <person name="Pel H.J."/>
        </authorList>
    </citation>
    <scope>NUCLEOTIDE SEQUENCE [LARGE SCALE GENOMIC DNA]</scope>
    <source>
        <strain evidence="2 3">CBS 393.64</strain>
    </source>
</reference>
<dbReference type="EMBL" id="LASV01000142">
    <property type="protein sequence ID" value="KKA22445.1"/>
    <property type="molecule type" value="Genomic_DNA"/>
</dbReference>
<comment type="caution">
    <text evidence="2">The sequence shown here is derived from an EMBL/GenBank/DDBJ whole genome shotgun (WGS) entry which is preliminary data.</text>
</comment>
<dbReference type="Proteomes" id="UP000053958">
    <property type="component" value="Unassembled WGS sequence"/>
</dbReference>